<gene>
    <name evidence="1" type="ORF">BU23DRAFT_572316</name>
</gene>
<dbReference type="EMBL" id="ML976719">
    <property type="protein sequence ID" value="KAF1968582.1"/>
    <property type="molecule type" value="Genomic_DNA"/>
</dbReference>
<keyword evidence="2" id="KW-1185">Reference proteome</keyword>
<dbReference type="Proteomes" id="UP000800036">
    <property type="component" value="Unassembled WGS sequence"/>
</dbReference>
<proteinExistence type="predicted"/>
<organism evidence="1 2">
    <name type="scientific">Bimuria novae-zelandiae CBS 107.79</name>
    <dbReference type="NCBI Taxonomy" id="1447943"/>
    <lineage>
        <taxon>Eukaryota</taxon>
        <taxon>Fungi</taxon>
        <taxon>Dikarya</taxon>
        <taxon>Ascomycota</taxon>
        <taxon>Pezizomycotina</taxon>
        <taxon>Dothideomycetes</taxon>
        <taxon>Pleosporomycetidae</taxon>
        <taxon>Pleosporales</taxon>
        <taxon>Massarineae</taxon>
        <taxon>Didymosphaeriaceae</taxon>
        <taxon>Bimuria</taxon>
    </lineage>
</organism>
<reference evidence="1" key="1">
    <citation type="journal article" date="2020" name="Stud. Mycol.">
        <title>101 Dothideomycetes genomes: a test case for predicting lifestyles and emergence of pathogens.</title>
        <authorList>
            <person name="Haridas S."/>
            <person name="Albert R."/>
            <person name="Binder M."/>
            <person name="Bloem J."/>
            <person name="Labutti K."/>
            <person name="Salamov A."/>
            <person name="Andreopoulos B."/>
            <person name="Baker S."/>
            <person name="Barry K."/>
            <person name="Bills G."/>
            <person name="Bluhm B."/>
            <person name="Cannon C."/>
            <person name="Castanera R."/>
            <person name="Culley D."/>
            <person name="Daum C."/>
            <person name="Ezra D."/>
            <person name="Gonzalez J."/>
            <person name="Henrissat B."/>
            <person name="Kuo A."/>
            <person name="Liang C."/>
            <person name="Lipzen A."/>
            <person name="Lutzoni F."/>
            <person name="Magnuson J."/>
            <person name="Mondo S."/>
            <person name="Nolan M."/>
            <person name="Ohm R."/>
            <person name="Pangilinan J."/>
            <person name="Park H.-J."/>
            <person name="Ramirez L."/>
            <person name="Alfaro M."/>
            <person name="Sun H."/>
            <person name="Tritt A."/>
            <person name="Yoshinaga Y."/>
            <person name="Zwiers L.-H."/>
            <person name="Turgeon B."/>
            <person name="Goodwin S."/>
            <person name="Spatafora J."/>
            <person name="Crous P."/>
            <person name="Grigoriev I."/>
        </authorList>
    </citation>
    <scope>NUCLEOTIDE SEQUENCE</scope>
    <source>
        <strain evidence="1">CBS 107.79</strain>
    </source>
</reference>
<sequence>MSSMVTWWLQAQHDLQRMRQEVTRPRSTRFIPSLPKEGNGPLCFLRGVDDLIKDETAMQNFFEKSPFIAYCKTKDATNVHYFDKEDVSKKTLEELLMSWFRTSTFVLGDARVVKYFFSGSWVSCLGKPIDVVSCMRNIELLVYDAPKELDTGNKTRPTNPNNLLVGCEQIELNIAITIISRMSFHRTPQRDQSDRDA</sequence>
<accession>A0A6A5UXP8</accession>
<dbReference type="AlphaFoldDB" id="A0A6A5UXP8"/>
<evidence type="ECO:0000313" key="1">
    <source>
        <dbReference type="EMBL" id="KAF1968582.1"/>
    </source>
</evidence>
<protein>
    <submittedName>
        <fullName evidence="1">Uncharacterized protein</fullName>
    </submittedName>
</protein>
<evidence type="ECO:0000313" key="2">
    <source>
        <dbReference type="Proteomes" id="UP000800036"/>
    </source>
</evidence>
<name>A0A6A5UXP8_9PLEO</name>